<proteinExistence type="inferred from homology"/>
<dbReference type="EMBL" id="CP109441">
    <property type="protein sequence ID" value="WUV45648.1"/>
    <property type="molecule type" value="Genomic_DNA"/>
</dbReference>
<dbReference type="Gene3D" id="3.40.50.720">
    <property type="entry name" value="NAD(P)-binding Rossmann-like Domain"/>
    <property type="match status" value="1"/>
</dbReference>
<evidence type="ECO:0000313" key="7">
    <source>
        <dbReference type="Proteomes" id="UP001432062"/>
    </source>
</evidence>
<evidence type="ECO:0000256" key="4">
    <source>
        <dbReference type="ARBA" id="ARBA00040781"/>
    </source>
</evidence>
<keyword evidence="3" id="KW-0964">Secreted</keyword>
<dbReference type="InterPro" id="IPR020904">
    <property type="entry name" value="Sc_DH/Rdtase_CS"/>
</dbReference>
<evidence type="ECO:0000256" key="3">
    <source>
        <dbReference type="ARBA" id="ARBA00022512"/>
    </source>
</evidence>
<name>A0ABZ1YRH9_9NOCA</name>
<comment type="subcellular location">
    <subcellularLocation>
        <location evidence="1">Secreted</location>
        <location evidence="1">Cell wall</location>
    </subcellularLocation>
</comment>
<dbReference type="Proteomes" id="UP001432062">
    <property type="component" value="Chromosome"/>
</dbReference>
<evidence type="ECO:0000256" key="1">
    <source>
        <dbReference type="ARBA" id="ARBA00004191"/>
    </source>
</evidence>
<dbReference type="InterPro" id="IPR050259">
    <property type="entry name" value="SDR"/>
</dbReference>
<dbReference type="InterPro" id="IPR002347">
    <property type="entry name" value="SDR_fam"/>
</dbReference>
<accession>A0ABZ1YRH9</accession>
<evidence type="ECO:0000256" key="2">
    <source>
        <dbReference type="ARBA" id="ARBA00006484"/>
    </source>
</evidence>
<reference evidence="6" key="1">
    <citation type="submission" date="2022-10" db="EMBL/GenBank/DDBJ databases">
        <title>The complete genomes of actinobacterial strains from the NBC collection.</title>
        <authorList>
            <person name="Joergensen T.S."/>
            <person name="Alvarez Arevalo M."/>
            <person name="Sterndorff E.B."/>
            <person name="Faurdal D."/>
            <person name="Vuksanovic O."/>
            <person name="Mourched A.-S."/>
            <person name="Charusanti P."/>
            <person name="Shaw S."/>
            <person name="Blin K."/>
            <person name="Weber T."/>
        </authorList>
    </citation>
    <scope>NUCLEOTIDE SEQUENCE</scope>
    <source>
        <strain evidence="6">NBC_01482</strain>
    </source>
</reference>
<keyword evidence="7" id="KW-1185">Reference proteome</keyword>
<keyword evidence="3" id="KW-0134">Cell wall</keyword>
<dbReference type="Pfam" id="PF13561">
    <property type="entry name" value="adh_short_C2"/>
    <property type="match status" value="1"/>
</dbReference>
<dbReference type="SUPFAM" id="SSF51735">
    <property type="entry name" value="NAD(P)-binding Rossmann-fold domains"/>
    <property type="match status" value="1"/>
</dbReference>
<dbReference type="PANTHER" id="PTHR42879:SF2">
    <property type="entry name" value="3-OXOACYL-[ACYL-CARRIER-PROTEIN] REDUCTASE FABG"/>
    <property type="match status" value="1"/>
</dbReference>
<comment type="similarity">
    <text evidence="2">Belongs to the short-chain dehydrogenases/reductases (SDR) family.</text>
</comment>
<comment type="catalytic activity">
    <reaction evidence="5">
        <text>a (3R)-hydroxyacyl-[ACP] + NADP(+) = a 3-oxoacyl-[ACP] + NADPH + H(+)</text>
        <dbReference type="Rhea" id="RHEA:17397"/>
        <dbReference type="Rhea" id="RHEA-COMP:9916"/>
        <dbReference type="Rhea" id="RHEA-COMP:9945"/>
        <dbReference type="ChEBI" id="CHEBI:15378"/>
        <dbReference type="ChEBI" id="CHEBI:57783"/>
        <dbReference type="ChEBI" id="CHEBI:58349"/>
        <dbReference type="ChEBI" id="CHEBI:78776"/>
        <dbReference type="ChEBI" id="CHEBI:78827"/>
        <dbReference type="EC" id="1.1.1.100"/>
    </reaction>
    <physiologicalReaction direction="right-to-left" evidence="5">
        <dbReference type="Rhea" id="RHEA:17399"/>
    </physiologicalReaction>
</comment>
<dbReference type="PROSITE" id="PS00061">
    <property type="entry name" value="ADH_SHORT"/>
    <property type="match status" value="1"/>
</dbReference>
<dbReference type="InterPro" id="IPR036291">
    <property type="entry name" value="NAD(P)-bd_dom_sf"/>
</dbReference>
<gene>
    <name evidence="6" type="ORF">OG563_42260</name>
</gene>
<dbReference type="PANTHER" id="PTHR42879">
    <property type="entry name" value="3-OXOACYL-(ACYL-CARRIER-PROTEIN) REDUCTASE"/>
    <property type="match status" value="1"/>
</dbReference>
<evidence type="ECO:0000256" key="5">
    <source>
        <dbReference type="ARBA" id="ARBA00047400"/>
    </source>
</evidence>
<protein>
    <recommendedName>
        <fullName evidence="4">3-oxoacyl-[acyl-carrier-protein] reductase MabA</fullName>
    </recommendedName>
</protein>
<dbReference type="PRINTS" id="PR00080">
    <property type="entry name" value="SDRFAMILY"/>
</dbReference>
<organism evidence="6 7">
    <name type="scientific">Nocardia vinacea</name>
    <dbReference type="NCBI Taxonomy" id="96468"/>
    <lineage>
        <taxon>Bacteria</taxon>
        <taxon>Bacillati</taxon>
        <taxon>Actinomycetota</taxon>
        <taxon>Actinomycetes</taxon>
        <taxon>Mycobacteriales</taxon>
        <taxon>Nocardiaceae</taxon>
        <taxon>Nocardia</taxon>
    </lineage>
</organism>
<dbReference type="RefSeq" id="WP_329409074.1">
    <property type="nucleotide sequence ID" value="NZ_CP109441.1"/>
</dbReference>
<sequence>MSEQDRVAMVTGAGRGIGAAVAQVLAGSGYRVAVCDLDGAAAQLVADDLGARFGVKTVAVAADIASDDTVRAALDQITAALGPVEILINNAAIDVIELFVDSDPATWDRIIGVNLRGTIGVTRAVLDGMIAQQFGRIIHIASDAGRVGSSGEVVYSATKGGVIAFGKALAREVARHGITVNSVCPGPTDTALLGQVAEYSQRIVDATVKAIPLRRIAVPDDIAGVVGFLTSDAASYMTGQTISVSGGLTML</sequence>
<evidence type="ECO:0000313" key="6">
    <source>
        <dbReference type="EMBL" id="WUV45648.1"/>
    </source>
</evidence>
<dbReference type="PRINTS" id="PR00081">
    <property type="entry name" value="GDHRDH"/>
</dbReference>